<keyword evidence="5" id="KW-1185">Reference proteome</keyword>
<dbReference type="PANTHER" id="PTHR43877:SF2">
    <property type="entry name" value="AMINOALKYLPHOSPHONATE N-ACETYLTRANSFERASE-RELATED"/>
    <property type="match status" value="1"/>
</dbReference>
<dbReference type="AlphaFoldDB" id="A0A847S189"/>
<dbReference type="RefSeq" id="WP_168877274.1">
    <property type="nucleotide sequence ID" value="NZ_JABAIM010000002.1"/>
</dbReference>
<name>A0A847S189_9NEIS</name>
<accession>A0A847S189</accession>
<feature type="domain" description="N-acetyltransferase" evidence="3">
    <location>
        <begin position="9"/>
        <end position="156"/>
    </location>
</feature>
<evidence type="ECO:0000313" key="4">
    <source>
        <dbReference type="EMBL" id="NLR75621.1"/>
    </source>
</evidence>
<dbReference type="InterPro" id="IPR050832">
    <property type="entry name" value="Bact_Acetyltransf"/>
</dbReference>
<dbReference type="PANTHER" id="PTHR43877">
    <property type="entry name" value="AMINOALKYLPHOSPHONATE N-ACETYLTRANSFERASE-RELATED-RELATED"/>
    <property type="match status" value="1"/>
</dbReference>
<gene>
    <name evidence="4" type="ORF">HF682_10655</name>
</gene>
<keyword evidence="1 4" id="KW-0808">Transferase</keyword>
<evidence type="ECO:0000256" key="1">
    <source>
        <dbReference type="ARBA" id="ARBA00022679"/>
    </source>
</evidence>
<dbReference type="CDD" id="cd04301">
    <property type="entry name" value="NAT_SF"/>
    <property type="match status" value="1"/>
</dbReference>
<evidence type="ECO:0000259" key="3">
    <source>
        <dbReference type="PROSITE" id="PS51186"/>
    </source>
</evidence>
<reference evidence="4 5" key="1">
    <citation type="submission" date="2020-04" db="EMBL/GenBank/DDBJ databases">
        <title>Draft genome of Leeia sp. IMCC25680.</title>
        <authorList>
            <person name="Song J."/>
            <person name="Cho J.-C."/>
        </authorList>
    </citation>
    <scope>NUCLEOTIDE SEQUENCE [LARGE SCALE GENOMIC DNA]</scope>
    <source>
        <strain evidence="4 5">IMCC25680</strain>
    </source>
</reference>
<dbReference type="EMBL" id="JABAIM010000002">
    <property type="protein sequence ID" value="NLR75621.1"/>
    <property type="molecule type" value="Genomic_DNA"/>
</dbReference>
<dbReference type="Proteomes" id="UP000587991">
    <property type="component" value="Unassembled WGS sequence"/>
</dbReference>
<sequence length="156" mass="17293">MRAVAEQTVRVRLASPLDAPHRALIAELDEYLSSLYPPEDNFGLPAEALLATNIRFLVVEREGEAVGCGAVVLNPDYAEVKRMYVRPGHRGKRLAERLLEALAEQAREAGCRQLMLEAGPAQPEALRLYARCGFALRGPFGDYLDIPNSIFMEKVL</sequence>
<dbReference type="InterPro" id="IPR016181">
    <property type="entry name" value="Acyl_CoA_acyltransferase"/>
</dbReference>
<proteinExistence type="predicted"/>
<dbReference type="Gene3D" id="3.40.630.30">
    <property type="match status" value="1"/>
</dbReference>
<dbReference type="SUPFAM" id="SSF55729">
    <property type="entry name" value="Acyl-CoA N-acyltransferases (Nat)"/>
    <property type="match status" value="1"/>
</dbReference>
<dbReference type="GO" id="GO:0016747">
    <property type="term" value="F:acyltransferase activity, transferring groups other than amino-acyl groups"/>
    <property type="evidence" value="ECO:0007669"/>
    <property type="project" value="InterPro"/>
</dbReference>
<organism evidence="4 5">
    <name type="scientific">Leeia aquatica</name>
    <dbReference type="NCBI Taxonomy" id="2725557"/>
    <lineage>
        <taxon>Bacteria</taxon>
        <taxon>Pseudomonadati</taxon>
        <taxon>Pseudomonadota</taxon>
        <taxon>Betaproteobacteria</taxon>
        <taxon>Neisseriales</taxon>
        <taxon>Leeiaceae</taxon>
        <taxon>Leeia</taxon>
    </lineage>
</organism>
<dbReference type="PROSITE" id="PS51186">
    <property type="entry name" value="GNAT"/>
    <property type="match status" value="1"/>
</dbReference>
<evidence type="ECO:0000256" key="2">
    <source>
        <dbReference type="ARBA" id="ARBA00023315"/>
    </source>
</evidence>
<evidence type="ECO:0000313" key="5">
    <source>
        <dbReference type="Proteomes" id="UP000587991"/>
    </source>
</evidence>
<protein>
    <submittedName>
        <fullName evidence="4">GNAT family N-acetyltransferase</fullName>
    </submittedName>
</protein>
<dbReference type="Pfam" id="PF00583">
    <property type="entry name" value="Acetyltransf_1"/>
    <property type="match status" value="1"/>
</dbReference>
<dbReference type="InterPro" id="IPR000182">
    <property type="entry name" value="GNAT_dom"/>
</dbReference>
<keyword evidence="2" id="KW-0012">Acyltransferase</keyword>
<comment type="caution">
    <text evidence="4">The sequence shown here is derived from an EMBL/GenBank/DDBJ whole genome shotgun (WGS) entry which is preliminary data.</text>
</comment>